<feature type="compositionally biased region" description="Low complexity" evidence="1">
    <location>
        <begin position="78"/>
        <end position="89"/>
    </location>
</feature>
<evidence type="ECO:0000313" key="2">
    <source>
        <dbReference type="EMBL" id="GCA62423.1"/>
    </source>
</evidence>
<name>A0A391NV87_9EUKA</name>
<feature type="compositionally biased region" description="Low complexity" evidence="1">
    <location>
        <begin position="195"/>
        <end position="206"/>
    </location>
</feature>
<sequence>MTTRVPGDLDEFATPSPGPGAYSMGSTVGKAPAFSLKGRTATKKAESMPGPGQYDVSTASKSPAYSLSGRHSSSGVRTASPGPGAYATTGGTGGGPKFSMSGRTGSALGVRNTGAPGPGAYNTTANDSVGKGKPAFSLGGRTSTGGDRVGTPGPGQYTPEGVQPSKPAFSMRGRTSTGGQRDRTPGPGQYETPKSGSGRASSLSGRTPMKRAY</sequence>
<dbReference type="InterPro" id="IPR010736">
    <property type="entry name" value="SHIPPO-rpt"/>
</dbReference>
<reference evidence="2 3" key="1">
    <citation type="journal article" date="2018" name="PLoS ONE">
        <title>The draft genome of Kipferlia bialata reveals reductive genome evolution in fornicate parasites.</title>
        <authorList>
            <person name="Tanifuji G."/>
            <person name="Takabayashi S."/>
            <person name="Kume K."/>
            <person name="Takagi M."/>
            <person name="Nakayama T."/>
            <person name="Kamikawa R."/>
            <person name="Inagaki Y."/>
            <person name="Hashimoto T."/>
        </authorList>
    </citation>
    <scope>NUCLEOTIDE SEQUENCE [LARGE SCALE GENOMIC DNA]</scope>
    <source>
        <strain evidence="2">NY0173</strain>
    </source>
</reference>
<gene>
    <name evidence="2" type="ORF">KIPB_003438</name>
</gene>
<proteinExistence type="predicted"/>
<keyword evidence="3" id="KW-1185">Reference proteome</keyword>
<feature type="region of interest" description="Disordered" evidence="1">
    <location>
        <begin position="1"/>
        <end position="213"/>
    </location>
</feature>
<dbReference type="Proteomes" id="UP000265618">
    <property type="component" value="Unassembled WGS sequence"/>
</dbReference>
<protein>
    <submittedName>
        <fullName evidence="2">Uncharacterized protein</fullName>
    </submittedName>
</protein>
<dbReference type="InterPro" id="IPR051291">
    <property type="entry name" value="CIMAP"/>
</dbReference>
<evidence type="ECO:0000313" key="3">
    <source>
        <dbReference type="Proteomes" id="UP000265618"/>
    </source>
</evidence>
<feature type="compositionally biased region" description="Polar residues" evidence="1">
    <location>
        <begin position="55"/>
        <end position="77"/>
    </location>
</feature>
<accession>A0A391NV87</accession>
<dbReference type="EMBL" id="BDIP01000658">
    <property type="protein sequence ID" value="GCA62423.1"/>
    <property type="molecule type" value="Genomic_DNA"/>
</dbReference>
<dbReference type="PANTHER" id="PTHR21580">
    <property type="entry name" value="SHIPPO-1-RELATED"/>
    <property type="match status" value="1"/>
</dbReference>
<evidence type="ECO:0000256" key="1">
    <source>
        <dbReference type="SAM" id="MobiDB-lite"/>
    </source>
</evidence>
<dbReference type="Pfam" id="PF07004">
    <property type="entry name" value="SHIPPO-rpt"/>
    <property type="match status" value="6"/>
</dbReference>
<dbReference type="OrthoDB" id="429991at2759"/>
<comment type="caution">
    <text evidence="2">The sequence shown here is derived from an EMBL/GenBank/DDBJ whole genome shotgun (WGS) entry which is preliminary data.</text>
</comment>
<dbReference type="AlphaFoldDB" id="A0A391NV87"/>
<dbReference type="PANTHER" id="PTHR21580:SF28">
    <property type="entry name" value="BOREALIN N-TERMINAL DOMAIN-CONTAINING PROTEIN-RELATED"/>
    <property type="match status" value="1"/>
</dbReference>
<organism evidence="2 3">
    <name type="scientific">Kipferlia bialata</name>
    <dbReference type="NCBI Taxonomy" id="797122"/>
    <lineage>
        <taxon>Eukaryota</taxon>
        <taxon>Metamonada</taxon>
        <taxon>Carpediemonas-like organisms</taxon>
        <taxon>Kipferlia</taxon>
    </lineage>
</organism>